<dbReference type="InterPro" id="IPR001130">
    <property type="entry name" value="TatD-like"/>
</dbReference>
<feature type="region of interest" description="Disordered" evidence="2">
    <location>
        <begin position="117"/>
        <end position="136"/>
    </location>
</feature>
<dbReference type="PANTHER" id="PTHR46363">
    <property type="entry name" value="DEOXYRIBONUCLEASE TATDN2-RELATED"/>
    <property type="match status" value="1"/>
</dbReference>
<keyword evidence="4" id="KW-1185">Reference proteome</keyword>
<feature type="compositionally biased region" description="Basic and acidic residues" evidence="2">
    <location>
        <begin position="117"/>
        <end position="132"/>
    </location>
</feature>
<dbReference type="InterPro" id="IPR032466">
    <property type="entry name" value="Metal_Hydrolase"/>
</dbReference>
<organism evidence="3 4">
    <name type="scientific">Reticulomyxa filosa</name>
    <dbReference type="NCBI Taxonomy" id="46433"/>
    <lineage>
        <taxon>Eukaryota</taxon>
        <taxon>Sar</taxon>
        <taxon>Rhizaria</taxon>
        <taxon>Retaria</taxon>
        <taxon>Foraminifera</taxon>
        <taxon>Monothalamids</taxon>
        <taxon>Reticulomyxidae</taxon>
        <taxon>Reticulomyxa</taxon>
    </lineage>
</organism>
<dbReference type="OMA" id="DFPNAYF"/>
<dbReference type="PANTHER" id="PTHR46363:SF1">
    <property type="entry name" value="DEOXYRIBONUCLEASE TATDN2-RELATED"/>
    <property type="match status" value="1"/>
</dbReference>
<dbReference type="OrthoDB" id="6079689at2759"/>
<gene>
    <name evidence="3" type="ORF">RFI_11906</name>
</gene>
<evidence type="ECO:0000256" key="2">
    <source>
        <dbReference type="SAM" id="MobiDB-lite"/>
    </source>
</evidence>
<dbReference type="InterPro" id="IPR018228">
    <property type="entry name" value="DNase_TatD-rel_CS"/>
</dbReference>
<protein>
    <submittedName>
        <fullName evidence="3">Uncharacterized protein</fullName>
    </submittedName>
</protein>
<dbReference type="SUPFAM" id="SSF51556">
    <property type="entry name" value="Metallo-dependent hydrolases"/>
    <property type="match status" value="1"/>
</dbReference>
<comment type="caution">
    <text evidence="3">The sequence shown here is derived from an EMBL/GenBank/DDBJ whole genome shotgun (WGS) entry which is preliminary data.</text>
</comment>
<dbReference type="CDD" id="cd01310">
    <property type="entry name" value="TatD_DNAse"/>
    <property type="match status" value="1"/>
</dbReference>
<dbReference type="GO" id="GO:0016788">
    <property type="term" value="F:hydrolase activity, acting on ester bonds"/>
    <property type="evidence" value="ECO:0007669"/>
    <property type="project" value="InterPro"/>
</dbReference>
<accession>X6NHK1</accession>
<dbReference type="Gene3D" id="3.20.20.140">
    <property type="entry name" value="Metal-dependent hydrolases"/>
    <property type="match status" value="1"/>
</dbReference>
<proteinExistence type="predicted"/>
<name>X6NHK1_RETFI</name>
<sequence>MATKAEDKAGAEAVDEDEDEDMTKGGKRQKFEEKNEVKVYFPNFKSEYFDTHVHLDMILQRLYRKDEFMLQNPMDRLPQFMQDNFKGNFGGCITISCDMGQSEYICYILDKFDNDNNKDKNKENETKEEKKKDKGTRKGKIYGAFGIHPHNAKDWNEQVSKRLEENLKKYKEKKQCVALGECGLDYFVKPGLSELLSPKHLQQPAFEAQLRMALQLALPLIIHTRQAEDDTFQILIHVHCFTDSLAFALNVLKTFPLSFFGFTGVITFASSSSHFQELIHNIPLDRILLETDGPFMAPNPFRGAISHSGYIGLVAEKIAEIKQIDVDVVVKQCRENTKKMYGV</sequence>
<dbReference type="PROSITE" id="PS01090">
    <property type="entry name" value="TATD_2"/>
    <property type="match status" value="1"/>
</dbReference>
<dbReference type="PROSITE" id="PS01137">
    <property type="entry name" value="TATD_1"/>
    <property type="match status" value="1"/>
</dbReference>
<evidence type="ECO:0000313" key="3">
    <source>
        <dbReference type="EMBL" id="ETO25229.1"/>
    </source>
</evidence>
<keyword evidence="1" id="KW-0378">Hydrolase</keyword>
<evidence type="ECO:0000313" key="4">
    <source>
        <dbReference type="Proteomes" id="UP000023152"/>
    </source>
</evidence>
<reference evidence="3 4" key="1">
    <citation type="journal article" date="2013" name="Curr. Biol.">
        <title>The Genome of the Foraminiferan Reticulomyxa filosa.</title>
        <authorList>
            <person name="Glockner G."/>
            <person name="Hulsmann N."/>
            <person name="Schleicher M."/>
            <person name="Noegel A.A."/>
            <person name="Eichinger L."/>
            <person name="Gallinger C."/>
            <person name="Pawlowski J."/>
            <person name="Sierra R."/>
            <person name="Euteneuer U."/>
            <person name="Pillet L."/>
            <person name="Moustafa A."/>
            <person name="Platzer M."/>
            <person name="Groth M."/>
            <person name="Szafranski K."/>
            <person name="Schliwa M."/>
        </authorList>
    </citation>
    <scope>NUCLEOTIDE SEQUENCE [LARGE SCALE GENOMIC DNA]</scope>
</reference>
<dbReference type="EMBL" id="ASPP01008677">
    <property type="protein sequence ID" value="ETO25229.1"/>
    <property type="molecule type" value="Genomic_DNA"/>
</dbReference>
<dbReference type="AlphaFoldDB" id="X6NHK1"/>
<feature type="region of interest" description="Disordered" evidence="2">
    <location>
        <begin position="1"/>
        <end position="29"/>
    </location>
</feature>
<evidence type="ECO:0000256" key="1">
    <source>
        <dbReference type="ARBA" id="ARBA00022801"/>
    </source>
</evidence>
<dbReference type="Pfam" id="PF01026">
    <property type="entry name" value="TatD_DNase"/>
    <property type="match status" value="1"/>
</dbReference>
<feature type="compositionally biased region" description="Basic and acidic residues" evidence="2">
    <location>
        <begin position="1"/>
        <end position="10"/>
    </location>
</feature>
<dbReference type="PROSITE" id="PS01091">
    <property type="entry name" value="TATD_3"/>
    <property type="match status" value="1"/>
</dbReference>
<dbReference type="Proteomes" id="UP000023152">
    <property type="component" value="Unassembled WGS sequence"/>
</dbReference>